<feature type="compositionally biased region" description="Low complexity" evidence="1">
    <location>
        <begin position="121"/>
        <end position="130"/>
    </location>
</feature>
<dbReference type="AlphaFoldDB" id="A0AAV5LX15"/>
<gene>
    <name evidence="3" type="ORF">SLEP1_g49514</name>
</gene>
<dbReference type="InterPro" id="IPR036691">
    <property type="entry name" value="Endo/exonu/phosph_ase_sf"/>
</dbReference>
<dbReference type="GO" id="GO:0000175">
    <property type="term" value="F:3'-5'-RNA exonuclease activity"/>
    <property type="evidence" value="ECO:0007669"/>
    <property type="project" value="TreeGrafter"/>
</dbReference>
<feature type="compositionally biased region" description="Polar residues" evidence="1">
    <location>
        <begin position="586"/>
        <end position="600"/>
    </location>
</feature>
<evidence type="ECO:0000313" key="3">
    <source>
        <dbReference type="EMBL" id="GKV42065.1"/>
    </source>
</evidence>
<feature type="region of interest" description="Disordered" evidence="1">
    <location>
        <begin position="518"/>
        <end position="547"/>
    </location>
</feature>
<sequence>MLWTRLGSVYVPTKPEPQAVSLGSALLVNSSKQMRLSSPHLRLRLRFRFVAAAASVPNTTAMSSRPLYRGGRNQGRRGFSDRPGRGGRGGRGELVTGDSHYQSVRDANLGFRQGNLSEQTSFQPQPFSFNPRPPPPHYHNHQQFRQPPPHSQYQTQRPLFNQNYAPRPFRPRPHKPLDYRSWEHAKTAPPPNSERFTVLSYNILADYLASSHRPKLYFHIPRYMLDWEWRKRSLIFELGLWSTDIMCFQEVDRFQDLEEELKIRGYNGIWKMRTGNAIDGCAIFWRSSRFKLLYDESIEFNKFDLRDNVAQICVLELLNQNNAANTASPLRSSTDSYKVVICNIHVLFNPKRGEIKLGQVRRLLDRAHAVSQMWNNAPVVLCGDFNCTPKSPLYNFISEQKLDLLGLDRDKVSGQASAESRSSRPFNPNPGPELASSVRHPPTTDDKEAATESNDSSLHVLEANNIDRNVENDPSVKNLSQPNETVLGSSSLSCTILPCGSKDAQDDEETKLTQQAALNFPEAENESPSVVPVDNSRENSSNFSEGRFPLDQMNENLQKFSPPRATCSEDLHADLSQVGERGENAASHSIQGASSTNSRTNISTENQAANFGNLVTHDHSTSIRTNEESSQQTFHSEIPSSGSFCQTQSPDSLKVSTSGISASQTSELIVNNEKGSPTITYQVDFSSLSTGIEEKVEKLSLEGETLVESINEDENTFLAALHGKESDLEISSPQNWHLTSPSDEVLDDLSPFEEKTTYNPSLWTPMDIANATGSEDCTCLEHSLQLKSTYTEVEDCSETRDSNREPLVTSYHRCFMGTLDYIWRSKGLQTVKVLAPMPKKALEWTPGFPTKKWGSDHIALASELAFVKDEINQGAESSVAC</sequence>
<evidence type="ECO:0000256" key="1">
    <source>
        <dbReference type="SAM" id="MobiDB-lite"/>
    </source>
</evidence>
<comment type="caution">
    <text evidence="3">The sequence shown here is derived from an EMBL/GenBank/DDBJ whole genome shotgun (WGS) entry which is preliminary data.</text>
</comment>
<feature type="domain" description="Endonuclease/exonuclease/phosphatase" evidence="2">
    <location>
        <begin position="242"/>
        <end position="431"/>
    </location>
</feature>
<feature type="compositionally biased region" description="Polar residues" evidence="1">
    <location>
        <begin position="475"/>
        <end position="487"/>
    </location>
</feature>
<reference evidence="3 4" key="1">
    <citation type="journal article" date="2021" name="Commun. Biol.">
        <title>The genome of Shorea leprosula (Dipterocarpaceae) highlights the ecological relevance of drought in aseasonal tropical rainforests.</title>
        <authorList>
            <person name="Ng K.K.S."/>
            <person name="Kobayashi M.J."/>
            <person name="Fawcett J.A."/>
            <person name="Hatakeyama M."/>
            <person name="Paape T."/>
            <person name="Ng C.H."/>
            <person name="Ang C.C."/>
            <person name="Tnah L.H."/>
            <person name="Lee C.T."/>
            <person name="Nishiyama T."/>
            <person name="Sese J."/>
            <person name="O'Brien M.J."/>
            <person name="Copetti D."/>
            <person name="Mohd Noor M.I."/>
            <person name="Ong R.C."/>
            <person name="Putra M."/>
            <person name="Sireger I.Z."/>
            <person name="Indrioko S."/>
            <person name="Kosugi Y."/>
            <person name="Izuno A."/>
            <person name="Isagi Y."/>
            <person name="Lee S.L."/>
            <person name="Shimizu K.K."/>
        </authorList>
    </citation>
    <scope>NUCLEOTIDE SEQUENCE [LARGE SCALE GENOMIC DNA]</scope>
    <source>
        <strain evidence="3">214</strain>
    </source>
</reference>
<feature type="region of interest" description="Disordered" evidence="1">
    <location>
        <begin position="61"/>
        <end position="99"/>
    </location>
</feature>
<feature type="region of interest" description="Disordered" evidence="1">
    <location>
        <begin position="619"/>
        <end position="662"/>
    </location>
</feature>
<dbReference type="SUPFAM" id="SSF56219">
    <property type="entry name" value="DNase I-like"/>
    <property type="match status" value="1"/>
</dbReference>
<dbReference type="Proteomes" id="UP001054252">
    <property type="component" value="Unassembled WGS sequence"/>
</dbReference>
<feature type="compositionally biased region" description="Polar residues" evidence="1">
    <location>
        <begin position="628"/>
        <end position="662"/>
    </location>
</feature>
<feature type="region of interest" description="Disordered" evidence="1">
    <location>
        <begin position="118"/>
        <end position="155"/>
    </location>
</feature>
<dbReference type="Gene3D" id="3.60.10.10">
    <property type="entry name" value="Endonuclease/exonuclease/phosphatase"/>
    <property type="match status" value="2"/>
</dbReference>
<dbReference type="EMBL" id="BPVZ01000155">
    <property type="protein sequence ID" value="GKV42065.1"/>
    <property type="molecule type" value="Genomic_DNA"/>
</dbReference>
<protein>
    <recommendedName>
        <fullName evidence="2">Endonuclease/exonuclease/phosphatase domain-containing protein</fullName>
    </recommendedName>
</protein>
<evidence type="ECO:0000259" key="2">
    <source>
        <dbReference type="Pfam" id="PF03372"/>
    </source>
</evidence>
<dbReference type="InterPro" id="IPR005135">
    <property type="entry name" value="Endo/exonuclease/phosphatase"/>
</dbReference>
<accession>A0AAV5LX15</accession>
<proteinExistence type="predicted"/>
<feature type="compositionally biased region" description="Polar residues" evidence="1">
    <location>
        <begin position="414"/>
        <end position="426"/>
    </location>
</feature>
<name>A0AAV5LX15_9ROSI</name>
<dbReference type="PANTHER" id="PTHR12121:SF85">
    <property type="entry name" value="CARBON CATABOLITE REPRESSOR PROTEIN 4 HOMOLOG 6"/>
    <property type="match status" value="1"/>
</dbReference>
<organism evidence="3 4">
    <name type="scientific">Rubroshorea leprosula</name>
    <dbReference type="NCBI Taxonomy" id="152421"/>
    <lineage>
        <taxon>Eukaryota</taxon>
        <taxon>Viridiplantae</taxon>
        <taxon>Streptophyta</taxon>
        <taxon>Embryophyta</taxon>
        <taxon>Tracheophyta</taxon>
        <taxon>Spermatophyta</taxon>
        <taxon>Magnoliopsida</taxon>
        <taxon>eudicotyledons</taxon>
        <taxon>Gunneridae</taxon>
        <taxon>Pentapetalae</taxon>
        <taxon>rosids</taxon>
        <taxon>malvids</taxon>
        <taxon>Malvales</taxon>
        <taxon>Dipterocarpaceae</taxon>
        <taxon>Rubroshorea</taxon>
    </lineage>
</organism>
<keyword evidence="4" id="KW-1185">Reference proteome</keyword>
<dbReference type="InterPro" id="IPR050410">
    <property type="entry name" value="CCR4/nocturin_mRNA_transcr"/>
</dbReference>
<feature type="region of interest" description="Disordered" evidence="1">
    <location>
        <begin position="413"/>
        <end position="487"/>
    </location>
</feature>
<dbReference type="Pfam" id="PF03372">
    <property type="entry name" value="Exo_endo_phos"/>
    <property type="match status" value="1"/>
</dbReference>
<dbReference type="PANTHER" id="PTHR12121">
    <property type="entry name" value="CARBON CATABOLITE REPRESSOR PROTEIN 4"/>
    <property type="match status" value="1"/>
</dbReference>
<evidence type="ECO:0000313" key="4">
    <source>
        <dbReference type="Proteomes" id="UP001054252"/>
    </source>
</evidence>
<feature type="region of interest" description="Disordered" evidence="1">
    <location>
        <begin position="579"/>
        <end position="600"/>
    </location>
</feature>